<dbReference type="Proteomes" id="UP000834458">
    <property type="component" value="Unassembled WGS sequence"/>
</dbReference>
<feature type="chain" id="PRO_5041357582" evidence="1">
    <location>
        <begin position="27"/>
        <end position="138"/>
    </location>
</feature>
<sequence length="138" mass="15165">MRQPLPPAPRILLCASAAHCAQVLHAAAQARVPLHGLQPLTHWPMPAIPADSLLLWALLPTGAPDGALRLEAAWRAEHLPHSPWPVHMLYGNAAQQAQQLRPWITTPAQGNAPHLQDDCQECLDAASEHQLFQHLLQR</sequence>
<evidence type="ECO:0000313" key="3">
    <source>
        <dbReference type="Proteomes" id="UP000834458"/>
    </source>
</evidence>
<proteinExistence type="predicted"/>
<protein>
    <submittedName>
        <fullName evidence="2">Uncharacterized protein</fullName>
    </submittedName>
</protein>
<dbReference type="AlphaFoldDB" id="A0AA35D8Q5"/>
<feature type="signal peptide" evidence="1">
    <location>
        <begin position="1"/>
        <end position="26"/>
    </location>
</feature>
<name>A0AA35D8Q5_9BURK</name>
<evidence type="ECO:0000256" key="1">
    <source>
        <dbReference type="SAM" id="SignalP"/>
    </source>
</evidence>
<organism evidence="2 3">
    <name type="scientific">Comamonas aquatica</name>
    <dbReference type="NCBI Taxonomy" id="225991"/>
    <lineage>
        <taxon>Bacteria</taxon>
        <taxon>Pseudomonadati</taxon>
        <taxon>Pseudomonadota</taxon>
        <taxon>Betaproteobacteria</taxon>
        <taxon>Burkholderiales</taxon>
        <taxon>Comamonadaceae</taxon>
        <taxon>Comamonas</taxon>
    </lineage>
</organism>
<comment type="caution">
    <text evidence="2">The sequence shown here is derived from an EMBL/GenBank/DDBJ whole genome shotgun (WGS) entry which is preliminary data.</text>
</comment>
<dbReference type="EMBL" id="CAHPSC010000035">
    <property type="protein sequence ID" value="CAB5697406.1"/>
    <property type="molecule type" value="Genomic_DNA"/>
</dbReference>
<evidence type="ECO:0000313" key="2">
    <source>
        <dbReference type="EMBL" id="CAB5697406.1"/>
    </source>
</evidence>
<keyword evidence="1" id="KW-0732">Signal</keyword>
<accession>A0AA35D8Q5</accession>
<reference evidence="2" key="1">
    <citation type="submission" date="2020-05" db="EMBL/GenBank/DDBJ databases">
        <authorList>
            <person name="Delgado-Blas J."/>
        </authorList>
    </citation>
    <scope>NUCLEOTIDE SEQUENCE</scope>
    <source>
        <strain evidence="2">BB1454</strain>
    </source>
</reference>
<gene>
    <name evidence="2" type="ORF">GHA_02467</name>
</gene>